<evidence type="ECO:0000256" key="5">
    <source>
        <dbReference type="ARBA" id="ARBA00022640"/>
    </source>
</evidence>
<evidence type="ECO:0000256" key="1">
    <source>
        <dbReference type="ARBA" id="ARBA00004581"/>
    </source>
</evidence>
<dbReference type="InterPro" id="IPR035979">
    <property type="entry name" value="RBD_domain_sf"/>
</dbReference>
<keyword evidence="4" id="KW-0602">Photosynthesis</keyword>
<evidence type="ECO:0000313" key="10">
    <source>
        <dbReference type="EMBL" id="KAG2285892.1"/>
    </source>
</evidence>
<dbReference type="GO" id="GO:0042549">
    <property type="term" value="P:photosystem II stabilization"/>
    <property type="evidence" value="ECO:0007669"/>
    <property type="project" value="TreeGrafter"/>
</dbReference>
<dbReference type="PANTHER" id="PTHR34552">
    <property type="entry name" value="PHOTOSYSTEM II REACTION CENTER W PROTEIN, CHLOROPLASTIC"/>
    <property type="match status" value="1"/>
</dbReference>
<dbReference type="AlphaFoldDB" id="A0A8X7RDA3"/>
<dbReference type="OrthoDB" id="1098450at2759"/>
<dbReference type="GO" id="GO:0003676">
    <property type="term" value="F:nucleic acid binding"/>
    <property type="evidence" value="ECO:0007669"/>
    <property type="project" value="InterPro"/>
</dbReference>
<dbReference type="InterPro" id="IPR012677">
    <property type="entry name" value="Nucleotide-bd_a/b_plait_sf"/>
</dbReference>
<keyword evidence="11" id="KW-1185">Reference proteome</keyword>
<dbReference type="GO" id="GO:0009535">
    <property type="term" value="C:chloroplast thylakoid membrane"/>
    <property type="evidence" value="ECO:0007669"/>
    <property type="project" value="UniProtKB-SubCell"/>
</dbReference>
<protein>
    <recommendedName>
        <fullName evidence="9">PSII 6.1 kDa protein</fullName>
    </recommendedName>
</protein>
<evidence type="ECO:0000256" key="8">
    <source>
        <dbReference type="ARBA" id="ARBA00023276"/>
    </source>
</evidence>
<organism evidence="10 11">
    <name type="scientific">Brassica carinata</name>
    <name type="common">Ethiopian mustard</name>
    <name type="synonym">Abyssinian cabbage</name>
    <dbReference type="NCBI Taxonomy" id="52824"/>
    <lineage>
        <taxon>Eukaryota</taxon>
        <taxon>Viridiplantae</taxon>
        <taxon>Streptophyta</taxon>
        <taxon>Embryophyta</taxon>
        <taxon>Tracheophyta</taxon>
        <taxon>Spermatophyta</taxon>
        <taxon>Magnoliopsida</taxon>
        <taxon>eudicotyledons</taxon>
        <taxon>Gunneridae</taxon>
        <taxon>Pentapetalae</taxon>
        <taxon>rosids</taxon>
        <taxon>malvids</taxon>
        <taxon>Brassicales</taxon>
        <taxon>Brassicaceae</taxon>
        <taxon>Brassiceae</taxon>
        <taxon>Brassica</taxon>
    </lineage>
</organism>
<evidence type="ECO:0000256" key="4">
    <source>
        <dbReference type="ARBA" id="ARBA00022531"/>
    </source>
</evidence>
<dbReference type="Gene3D" id="3.30.70.330">
    <property type="match status" value="1"/>
</dbReference>
<keyword evidence="8" id="KW-0604">Photosystem II</keyword>
<sequence>MDTYSSCKGSALKEPFNSEAAAKGKKKTSTRITVRISVKGFNPLRPEDEIKSELINHFESCGDIIRVDVPTDPFYDSRAFVILHGNGLKVREKALQLNGSDIGDWNALVKLAPEEEEEEYKAAVAYKKSLCADLANDKRFLFGIAVLGYDTSLPQDEVESILREHFSSCEASALDLNGSKVGGFKITTMRVATVRSNRRSGPGTVGYCIPAAHFLEFSRENTKKLEDYMTEWRAKARREKDRALRKHNTFKARVRCSMELKQGNVSALGDGVSAAATAALTPVMRNPAMALVDDRMSTERTGFYHLG</sequence>
<evidence type="ECO:0000256" key="6">
    <source>
        <dbReference type="ARBA" id="ARBA00023078"/>
    </source>
</evidence>
<accession>A0A8X7RDA3</accession>
<keyword evidence="5" id="KW-0934">Plastid</keyword>
<reference evidence="10 11" key="1">
    <citation type="submission" date="2020-02" db="EMBL/GenBank/DDBJ databases">
        <authorList>
            <person name="Ma Q."/>
            <person name="Huang Y."/>
            <person name="Song X."/>
            <person name="Pei D."/>
        </authorList>
    </citation>
    <scope>NUCLEOTIDE SEQUENCE [LARGE SCALE GENOMIC DNA]</scope>
    <source>
        <strain evidence="10">Sxm20200214</strain>
        <tissue evidence="10">Leaf</tissue>
    </source>
</reference>
<evidence type="ECO:0000256" key="7">
    <source>
        <dbReference type="ARBA" id="ARBA00023136"/>
    </source>
</evidence>
<dbReference type="SUPFAM" id="SSF54928">
    <property type="entry name" value="RNA-binding domain, RBD"/>
    <property type="match status" value="1"/>
</dbReference>
<keyword evidence="3" id="KW-0150">Chloroplast</keyword>
<evidence type="ECO:0000256" key="3">
    <source>
        <dbReference type="ARBA" id="ARBA00022528"/>
    </source>
</evidence>
<dbReference type="Proteomes" id="UP000886595">
    <property type="component" value="Unassembled WGS sequence"/>
</dbReference>
<dbReference type="Pfam" id="PF07123">
    <property type="entry name" value="PsbW"/>
    <property type="match status" value="1"/>
</dbReference>
<comment type="caution">
    <text evidence="10">The sequence shown here is derived from an EMBL/GenBank/DDBJ whole genome shotgun (WGS) entry which is preliminary data.</text>
</comment>
<keyword evidence="6" id="KW-0793">Thylakoid</keyword>
<dbReference type="GO" id="GO:0009523">
    <property type="term" value="C:photosystem II"/>
    <property type="evidence" value="ECO:0007669"/>
    <property type="project" value="UniProtKB-KW"/>
</dbReference>
<name>A0A8X7RDA3_BRACI</name>
<keyword evidence="7" id="KW-0472">Membrane</keyword>
<evidence type="ECO:0000256" key="2">
    <source>
        <dbReference type="ARBA" id="ARBA00010395"/>
    </source>
</evidence>
<dbReference type="EMBL" id="JAAMPC010000010">
    <property type="protein sequence ID" value="KAG2285892.1"/>
    <property type="molecule type" value="Genomic_DNA"/>
</dbReference>
<dbReference type="GO" id="GO:0015979">
    <property type="term" value="P:photosynthesis"/>
    <property type="evidence" value="ECO:0007669"/>
    <property type="project" value="UniProtKB-KW"/>
</dbReference>
<evidence type="ECO:0000256" key="9">
    <source>
        <dbReference type="ARBA" id="ARBA00031756"/>
    </source>
</evidence>
<gene>
    <name evidence="10" type="ORF">Bca52824_045496</name>
</gene>
<dbReference type="PANTHER" id="PTHR34552:SF12">
    <property type="entry name" value="PHOTOSYSTEM II REACTION CENTER W PROTEIN, CHLOROPLASTIC"/>
    <property type="match status" value="1"/>
</dbReference>
<dbReference type="InterPro" id="IPR009806">
    <property type="entry name" value="PSII_PsbW_class2"/>
</dbReference>
<comment type="similarity">
    <text evidence="2">Belongs to the psbW family.</text>
</comment>
<comment type="subcellular location">
    <subcellularLocation>
        <location evidence="1">Plastid</location>
        <location evidence="1">Chloroplast thylakoid membrane</location>
        <topology evidence="1">Single-pass membrane protein</topology>
    </subcellularLocation>
</comment>
<evidence type="ECO:0000313" key="11">
    <source>
        <dbReference type="Proteomes" id="UP000886595"/>
    </source>
</evidence>
<proteinExistence type="inferred from homology"/>